<accession>A0AAV7RXU6</accession>
<evidence type="ECO:0000313" key="2">
    <source>
        <dbReference type="Proteomes" id="UP001066276"/>
    </source>
</evidence>
<dbReference type="EMBL" id="JANPWB010000009">
    <property type="protein sequence ID" value="KAJ1155658.1"/>
    <property type="molecule type" value="Genomic_DNA"/>
</dbReference>
<evidence type="ECO:0000313" key="1">
    <source>
        <dbReference type="EMBL" id="KAJ1155658.1"/>
    </source>
</evidence>
<name>A0AAV7RXU6_PLEWA</name>
<sequence length="86" mass="9591">MERRRVKSQLTTDPAAVRDSLGVADLHEILKLTMPSATSVRITMELEEPQTMKRNKEEGLDTGVHKLQQSYCVTLGVAAIQGRAHF</sequence>
<reference evidence="1" key="1">
    <citation type="journal article" date="2022" name="bioRxiv">
        <title>Sequencing and chromosome-scale assembly of the giantPleurodeles waltlgenome.</title>
        <authorList>
            <person name="Brown T."/>
            <person name="Elewa A."/>
            <person name="Iarovenko S."/>
            <person name="Subramanian E."/>
            <person name="Araus A.J."/>
            <person name="Petzold A."/>
            <person name="Susuki M."/>
            <person name="Suzuki K.-i.T."/>
            <person name="Hayashi T."/>
            <person name="Toyoda A."/>
            <person name="Oliveira C."/>
            <person name="Osipova E."/>
            <person name="Leigh N.D."/>
            <person name="Simon A."/>
            <person name="Yun M.H."/>
        </authorList>
    </citation>
    <scope>NUCLEOTIDE SEQUENCE</scope>
    <source>
        <strain evidence="1">20211129_DDA</strain>
        <tissue evidence="1">Liver</tissue>
    </source>
</reference>
<dbReference type="Proteomes" id="UP001066276">
    <property type="component" value="Chromosome 5"/>
</dbReference>
<dbReference type="AlphaFoldDB" id="A0AAV7RXU6"/>
<gene>
    <name evidence="1" type="ORF">NDU88_008387</name>
</gene>
<keyword evidence="2" id="KW-1185">Reference proteome</keyword>
<protein>
    <submittedName>
        <fullName evidence="1">Uncharacterized protein</fullName>
    </submittedName>
</protein>
<proteinExistence type="predicted"/>
<comment type="caution">
    <text evidence="1">The sequence shown here is derived from an EMBL/GenBank/DDBJ whole genome shotgun (WGS) entry which is preliminary data.</text>
</comment>
<organism evidence="1 2">
    <name type="scientific">Pleurodeles waltl</name>
    <name type="common">Iberian ribbed newt</name>
    <dbReference type="NCBI Taxonomy" id="8319"/>
    <lineage>
        <taxon>Eukaryota</taxon>
        <taxon>Metazoa</taxon>
        <taxon>Chordata</taxon>
        <taxon>Craniata</taxon>
        <taxon>Vertebrata</taxon>
        <taxon>Euteleostomi</taxon>
        <taxon>Amphibia</taxon>
        <taxon>Batrachia</taxon>
        <taxon>Caudata</taxon>
        <taxon>Salamandroidea</taxon>
        <taxon>Salamandridae</taxon>
        <taxon>Pleurodelinae</taxon>
        <taxon>Pleurodeles</taxon>
    </lineage>
</organism>